<accession>A0ABU6Y9V7</accession>
<sequence>MEQSSMENKLKCINDLLPLELILAILLRIPIKHLARAKCASKLWNTLIADLSFSKSHLDHSLALTHTYLFIRNSSYAYSINLDSLLLEDNHGVDARGRLTFPFKKQQPRRFGSYSLLGSCRGGRFSVPNFLRILDDALLYGFGYDASQDDYIVVVAYVGEDDENHFDLCCLGNNLWINLDSALPKPMKIFDWRSQGLFCNGAIHWYTYNCMEEILMFDIKERTFSKISVPEKLVPWASYSLVLLGGSLAMYMCHYGSYRKTEIWVMKEYKVQSS</sequence>
<dbReference type="SUPFAM" id="SSF81383">
    <property type="entry name" value="F-box domain"/>
    <property type="match status" value="1"/>
</dbReference>
<name>A0ABU6Y9V7_9FABA</name>
<dbReference type="InterPro" id="IPR017451">
    <property type="entry name" value="F-box-assoc_interact_dom"/>
</dbReference>
<dbReference type="InterPro" id="IPR050796">
    <property type="entry name" value="SCF_F-box_component"/>
</dbReference>
<protein>
    <recommendedName>
        <fullName evidence="2">F-box domain-containing protein</fullName>
    </recommendedName>
</protein>
<evidence type="ECO:0000313" key="3">
    <source>
        <dbReference type="EMBL" id="MED6207222.1"/>
    </source>
</evidence>
<keyword evidence="1" id="KW-1133">Transmembrane helix</keyword>
<gene>
    <name evidence="3" type="ORF">PIB30_033816</name>
</gene>
<dbReference type="SMART" id="SM00256">
    <property type="entry name" value="FBOX"/>
    <property type="match status" value="1"/>
</dbReference>
<dbReference type="EMBL" id="JASCZI010241810">
    <property type="protein sequence ID" value="MED6207222.1"/>
    <property type="molecule type" value="Genomic_DNA"/>
</dbReference>
<dbReference type="InterPro" id="IPR013187">
    <property type="entry name" value="F-box-assoc_dom_typ3"/>
</dbReference>
<keyword evidence="4" id="KW-1185">Reference proteome</keyword>
<dbReference type="Gene3D" id="1.20.1280.50">
    <property type="match status" value="1"/>
</dbReference>
<dbReference type="Proteomes" id="UP001341840">
    <property type="component" value="Unassembled WGS sequence"/>
</dbReference>
<comment type="caution">
    <text evidence="3">The sequence shown here is derived from an EMBL/GenBank/DDBJ whole genome shotgun (WGS) entry which is preliminary data.</text>
</comment>
<evidence type="ECO:0000256" key="1">
    <source>
        <dbReference type="SAM" id="Phobius"/>
    </source>
</evidence>
<dbReference type="PANTHER" id="PTHR31672">
    <property type="entry name" value="BNACNNG10540D PROTEIN"/>
    <property type="match status" value="1"/>
</dbReference>
<dbReference type="InterPro" id="IPR036047">
    <property type="entry name" value="F-box-like_dom_sf"/>
</dbReference>
<dbReference type="Pfam" id="PF00646">
    <property type="entry name" value="F-box"/>
    <property type="match status" value="1"/>
</dbReference>
<dbReference type="NCBIfam" id="TIGR01640">
    <property type="entry name" value="F_box_assoc_1"/>
    <property type="match status" value="1"/>
</dbReference>
<proteinExistence type="predicted"/>
<dbReference type="PANTHER" id="PTHR31672:SF13">
    <property type="entry name" value="F-BOX PROTEIN CPR30-LIKE"/>
    <property type="match status" value="1"/>
</dbReference>
<dbReference type="Pfam" id="PF08268">
    <property type="entry name" value="FBA_3"/>
    <property type="match status" value="1"/>
</dbReference>
<dbReference type="InterPro" id="IPR001810">
    <property type="entry name" value="F-box_dom"/>
</dbReference>
<keyword evidence="1" id="KW-0812">Transmembrane</keyword>
<feature type="domain" description="F-box" evidence="2">
    <location>
        <begin position="17"/>
        <end position="57"/>
    </location>
</feature>
<keyword evidence="1" id="KW-0472">Membrane</keyword>
<evidence type="ECO:0000259" key="2">
    <source>
        <dbReference type="SMART" id="SM00256"/>
    </source>
</evidence>
<evidence type="ECO:0000313" key="4">
    <source>
        <dbReference type="Proteomes" id="UP001341840"/>
    </source>
</evidence>
<reference evidence="3 4" key="1">
    <citation type="journal article" date="2023" name="Plants (Basel)">
        <title>Bridging the Gap: Combining Genomics and Transcriptomics Approaches to Understand Stylosanthes scabra, an Orphan Legume from the Brazilian Caatinga.</title>
        <authorList>
            <person name="Ferreira-Neto J.R.C."/>
            <person name="da Silva M.D."/>
            <person name="Binneck E."/>
            <person name="de Melo N.F."/>
            <person name="da Silva R.H."/>
            <person name="de Melo A.L.T.M."/>
            <person name="Pandolfi V."/>
            <person name="Bustamante F.O."/>
            <person name="Brasileiro-Vidal A.C."/>
            <person name="Benko-Iseppon A.M."/>
        </authorList>
    </citation>
    <scope>NUCLEOTIDE SEQUENCE [LARGE SCALE GENOMIC DNA]</scope>
    <source>
        <tissue evidence="3">Leaves</tissue>
    </source>
</reference>
<feature type="transmembrane region" description="Helical" evidence="1">
    <location>
        <begin position="233"/>
        <end position="253"/>
    </location>
</feature>
<organism evidence="3 4">
    <name type="scientific">Stylosanthes scabra</name>
    <dbReference type="NCBI Taxonomy" id="79078"/>
    <lineage>
        <taxon>Eukaryota</taxon>
        <taxon>Viridiplantae</taxon>
        <taxon>Streptophyta</taxon>
        <taxon>Embryophyta</taxon>
        <taxon>Tracheophyta</taxon>
        <taxon>Spermatophyta</taxon>
        <taxon>Magnoliopsida</taxon>
        <taxon>eudicotyledons</taxon>
        <taxon>Gunneridae</taxon>
        <taxon>Pentapetalae</taxon>
        <taxon>rosids</taxon>
        <taxon>fabids</taxon>
        <taxon>Fabales</taxon>
        <taxon>Fabaceae</taxon>
        <taxon>Papilionoideae</taxon>
        <taxon>50 kb inversion clade</taxon>
        <taxon>dalbergioids sensu lato</taxon>
        <taxon>Dalbergieae</taxon>
        <taxon>Pterocarpus clade</taxon>
        <taxon>Stylosanthes</taxon>
    </lineage>
</organism>